<dbReference type="RefSeq" id="WP_048055762.1">
    <property type="nucleotide sequence ID" value="NZ_BAAABJ010000001.1"/>
</dbReference>
<dbReference type="AlphaFoldDB" id="A0A8T3VYJ8"/>
<accession>A0A8T3VYJ8</accession>
<evidence type="ECO:0000313" key="2">
    <source>
        <dbReference type="Proteomes" id="UP000714405"/>
    </source>
</evidence>
<protein>
    <submittedName>
        <fullName evidence="1">Uncharacterized protein</fullName>
    </submittedName>
</protein>
<gene>
    <name evidence="1" type="ORF">H0S71_07425</name>
</gene>
<evidence type="ECO:0000313" key="1">
    <source>
        <dbReference type="EMBL" id="MBG0769708.1"/>
    </source>
</evidence>
<dbReference type="EMBL" id="JACCQJ010000002">
    <property type="protein sequence ID" value="MBG0769708.1"/>
    <property type="molecule type" value="Genomic_DNA"/>
</dbReference>
<organism evidence="1 2">
    <name type="scientific">Methanococcus maripaludis</name>
    <name type="common">Methanococcus deltae</name>
    <dbReference type="NCBI Taxonomy" id="39152"/>
    <lineage>
        <taxon>Archaea</taxon>
        <taxon>Methanobacteriati</taxon>
        <taxon>Methanobacteriota</taxon>
        <taxon>Methanomada group</taxon>
        <taxon>Methanococci</taxon>
        <taxon>Methanococcales</taxon>
        <taxon>Methanococcaceae</taxon>
        <taxon>Methanococcus</taxon>
    </lineage>
</organism>
<name>A0A8T3VYJ8_METMI</name>
<dbReference type="Proteomes" id="UP000714405">
    <property type="component" value="Unassembled WGS sequence"/>
</dbReference>
<comment type="caution">
    <text evidence="1">The sequence shown here is derived from an EMBL/GenBank/DDBJ whole genome shotgun (WGS) entry which is preliminary data.</text>
</comment>
<proteinExistence type="predicted"/>
<reference evidence="1" key="1">
    <citation type="submission" date="2020-07" db="EMBL/GenBank/DDBJ databases">
        <title>Severe corrosion of carbon steel in oil field produced water can be linked to methanogenic archaea containing a special type of NiFe hydrogenase.</title>
        <authorList>
            <person name="Lahme S."/>
            <person name="Mand J."/>
            <person name="Longwell J."/>
            <person name="Smith R."/>
            <person name="Enning D."/>
        </authorList>
    </citation>
    <scope>NUCLEOTIDE SEQUENCE</scope>
    <source>
        <strain evidence="1">MIC098Bin5</strain>
    </source>
</reference>
<sequence length="64" mass="7539">MDKEELKNGKLYVYRPNIGNIYYSDDLEVKLLFELFFNGFFGVCDKESLPNLPFDGKKNQRTLL</sequence>
<dbReference type="GeneID" id="41371769"/>